<keyword evidence="2" id="KW-0813">Transport</keyword>
<feature type="domain" description="ABC transporter" evidence="5">
    <location>
        <begin position="7"/>
        <end position="234"/>
    </location>
</feature>
<proteinExistence type="inferred from homology"/>
<dbReference type="InterPro" id="IPR017871">
    <property type="entry name" value="ABC_transporter-like_CS"/>
</dbReference>
<evidence type="ECO:0000259" key="5">
    <source>
        <dbReference type="PROSITE" id="PS50893"/>
    </source>
</evidence>
<evidence type="ECO:0000256" key="3">
    <source>
        <dbReference type="ARBA" id="ARBA00022741"/>
    </source>
</evidence>
<keyword evidence="3" id="KW-0547">Nucleotide-binding</keyword>
<comment type="caution">
    <text evidence="6">The sequence shown here is derived from an EMBL/GenBank/DDBJ whole genome shotgun (WGS) entry which is preliminary data.</text>
</comment>
<dbReference type="InterPro" id="IPR003439">
    <property type="entry name" value="ABC_transporter-like_ATP-bd"/>
</dbReference>
<dbReference type="CDD" id="cd03255">
    <property type="entry name" value="ABC_MJ0796_LolCDE_FtsE"/>
    <property type="match status" value="1"/>
</dbReference>
<keyword evidence="4 6" id="KW-0067">ATP-binding</keyword>
<dbReference type="SUPFAM" id="SSF52540">
    <property type="entry name" value="P-loop containing nucleoside triphosphate hydrolases"/>
    <property type="match status" value="1"/>
</dbReference>
<evidence type="ECO:0000313" key="6">
    <source>
        <dbReference type="EMBL" id="GAA4652425.1"/>
    </source>
</evidence>
<reference evidence="7" key="1">
    <citation type="journal article" date="2019" name="Int. J. Syst. Evol. Microbiol.">
        <title>The Global Catalogue of Microorganisms (GCM) 10K type strain sequencing project: providing services to taxonomists for standard genome sequencing and annotation.</title>
        <authorList>
            <consortium name="The Broad Institute Genomics Platform"/>
            <consortium name="The Broad Institute Genome Sequencing Center for Infectious Disease"/>
            <person name="Wu L."/>
            <person name="Ma J."/>
        </authorList>
    </citation>
    <scope>NUCLEOTIDE SEQUENCE [LARGE SCALE GENOMIC DNA]</scope>
    <source>
        <strain evidence="7">JCM 17805</strain>
    </source>
</reference>
<dbReference type="InterPro" id="IPR017911">
    <property type="entry name" value="MacB-like_ATP-bd"/>
</dbReference>
<dbReference type="Pfam" id="PF00005">
    <property type="entry name" value="ABC_tran"/>
    <property type="match status" value="1"/>
</dbReference>
<dbReference type="Proteomes" id="UP001500604">
    <property type="component" value="Unassembled WGS sequence"/>
</dbReference>
<dbReference type="GO" id="GO:0005524">
    <property type="term" value="F:ATP binding"/>
    <property type="evidence" value="ECO:0007669"/>
    <property type="project" value="UniProtKB-KW"/>
</dbReference>
<accession>A0ABP8V8U7</accession>
<dbReference type="Gene3D" id="3.40.50.300">
    <property type="entry name" value="P-loop containing nucleotide triphosphate hydrolases"/>
    <property type="match status" value="1"/>
</dbReference>
<name>A0ABP8V8U7_9GAMM</name>
<keyword evidence="7" id="KW-1185">Reference proteome</keyword>
<comment type="similarity">
    <text evidence="1">Belongs to the ABC transporter superfamily.</text>
</comment>
<dbReference type="PROSITE" id="PS00211">
    <property type="entry name" value="ABC_TRANSPORTER_1"/>
    <property type="match status" value="1"/>
</dbReference>
<dbReference type="InterPro" id="IPR015854">
    <property type="entry name" value="ABC_transpr_LolD-like"/>
</dbReference>
<dbReference type="PANTHER" id="PTHR24220">
    <property type="entry name" value="IMPORT ATP-BINDING PROTEIN"/>
    <property type="match status" value="1"/>
</dbReference>
<dbReference type="InterPro" id="IPR027417">
    <property type="entry name" value="P-loop_NTPase"/>
</dbReference>
<keyword evidence="6" id="KW-0449">Lipoprotein</keyword>
<dbReference type="PANTHER" id="PTHR24220:SF689">
    <property type="entry name" value="LIPOPROTEIN-RELEASING SYSTEM ATP-BINDING PROTEIN LOLD"/>
    <property type="match status" value="1"/>
</dbReference>
<evidence type="ECO:0000256" key="1">
    <source>
        <dbReference type="ARBA" id="ARBA00005417"/>
    </source>
</evidence>
<organism evidence="6 7">
    <name type="scientific">Kistimonas scapharcae</name>
    <dbReference type="NCBI Taxonomy" id="1036133"/>
    <lineage>
        <taxon>Bacteria</taxon>
        <taxon>Pseudomonadati</taxon>
        <taxon>Pseudomonadota</taxon>
        <taxon>Gammaproteobacteria</taxon>
        <taxon>Oceanospirillales</taxon>
        <taxon>Endozoicomonadaceae</taxon>
        <taxon>Kistimonas</taxon>
    </lineage>
</organism>
<evidence type="ECO:0000256" key="4">
    <source>
        <dbReference type="ARBA" id="ARBA00022840"/>
    </source>
</evidence>
<dbReference type="PROSITE" id="PS50893">
    <property type="entry name" value="ABC_TRANSPORTER_2"/>
    <property type="match status" value="1"/>
</dbReference>
<protein>
    <submittedName>
        <fullName evidence="6">Lipoprotein-releasing ABC transporter ATP-binding protein LolD</fullName>
    </submittedName>
</protein>
<dbReference type="SMART" id="SM00382">
    <property type="entry name" value="AAA"/>
    <property type="match status" value="1"/>
</dbReference>
<evidence type="ECO:0000256" key="2">
    <source>
        <dbReference type="ARBA" id="ARBA00022448"/>
    </source>
</evidence>
<dbReference type="InterPro" id="IPR003593">
    <property type="entry name" value="AAA+_ATPase"/>
</dbReference>
<sequence length="234" mass="25458">MSKDVVLECRELGKVYREGPGDVEVIRDVSFAVGRSERIAIVGSSGSGKTTLLNLLAGLDVASRGEVCVCGVSLNGLNDREKSALRNRHLGFVYQFHHLLPEFSARENVAMPLLMRRDVAVSVAAQKAEELLTLVGLEARLDHKPGELSGGERQRVAIARALVTEPDLVLLDEPTGNLDQHTAEVVQGLIMDLSQRLQTSFIIVTHDLSLAAKMDRIWQLQDGGLVEQVSNSGL</sequence>
<dbReference type="RefSeq" id="WP_345198990.1">
    <property type="nucleotide sequence ID" value="NZ_BAABFL010000475.1"/>
</dbReference>
<dbReference type="EMBL" id="BAABFL010000475">
    <property type="protein sequence ID" value="GAA4652425.1"/>
    <property type="molecule type" value="Genomic_DNA"/>
</dbReference>
<evidence type="ECO:0000313" key="7">
    <source>
        <dbReference type="Proteomes" id="UP001500604"/>
    </source>
</evidence>
<gene>
    <name evidence="6" type="primary">lolD</name>
    <name evidence="6" type="ORF">GCM10023116_47090</name>
</gene>